<keyword evidence="4 13" id="KW-0347">Helicase</keyword>
<dbReference type="InterPro" id="IPR011545">
    <property type="entry name" value="DEAD/DEAH_box_helicase_dom"/>
</dbReference>
<keyword evidence="7" id="KW-0539">Nucleus</keyword>
<dbReference type="FunFam" id="1.20.120.1080:FF:000002">
    <property type="entry name" value="Putative ATP-dependent RNA helicase DHX36"/>
    <property type="match status" value="1"/>
</dbReference>
<dbReference type="InterPro" id="IPR014001">
    <property type="entry name" value="Helicase_ATP-bd"/>
</dbReference>
<evidence type="ECO:0000259" key="12">
    <source>
        <dbReference type="PROSITE" id="PS51194"/>
    </source>
</evidence>
<dbReference type="AlphaFoldDB" id="A0A9Q0RXH6"/>
<dbReference type="GO" id="GO:0005634">
    <property type="term" value="C:nucleus"/>
    <property type="evidence" value="ECO:0007669"/>
    <property type="project" value="UniProtKB-SubCell"/>
</dbReference>
<dbReference type="PROSITE" id="PS51061">
    <property type="entry name" value="R3H"/>
    <property type="match status" value="1"/>
</dbReference>
<dbReference type="CDD" id="cd17917">
    <property type="entry name" value="DEXHc_RHA-like"/>
    <property type="match status" value="1"/>
</dbReference>
<dbReference type="InterPro" id="IPR011709">
    <property type="entry name" value="DEAD-box_helicase_OB_fold"/>
</dbReference>
<dbReference type="Pfam" id="PF04408">
    <property type="entry name" value="WHD_HA2"/>
    <property type="match status" value="1"/>
</dbReference>
<organism evidence="13 14">
    <name type="scientific">Pseudolycoriella hygida</name>
    <dbReference type="NCBI Taxonomy" id="35572"/>
    <lineage>
        <taxon>Eukaryota</taxon>
        <taxon>Metazoa</taxon>
        <taxon>Ecdysozoa</taxon>
        <taxon>Arthropoda</taxon>
        <taxon>Hexapoda</taxon>
        <taxon>Insecta</taxon>
        <taxon>Pterygota</taxon>
        <taxon>Neoptera</taxon>
        <taxon>Endopterygota</taxon>
        <taxon>Diptera</taxon>
        <taxon>Nematocera</taxon>
        <taxon>Sciaroidea</taxon>
        <taxon>Sciaridae</taxon>
        <taxon>Pseudolycoriella</taxon>
    </lineage>
</organism>
<evidence type="ECO:0000256" key="2">
    <source>
        <dbReference type="ARBA" id="ARBA00022741"/>
    </source>
</evidence>
<gene>
    <name evidence="13" type="primary">Ythdc2</name>
    <name evidence="13" type="ORF">Bhyg_10561</name>
</gene>
<dbReference type="FunFam" id="3.40.50.300:FF:000526">
    <property type="entry name" value="DExH-box ATP-dependent RNA helicase DExH3"/>
    <property type="match status" value="1"/>
</dbReference>
<evidence type="ECO:0000256" key="4">
    <source>
        <dbReference type="ARBA" id="ARBA00022806"/>
    </source>
</evidence>
<dbReference type="Pfam" id="PF21010">
    <property type="entry name" value="HA2_C"/>
    <property type="match status" value="1"/>
</dbReference>
<dbReference type="Pfam" id="PF00271">
    <property type="entry name" value="Helicase_C"/>
    <property type="match status" value="1"/>
</dbReference>
<dbReference type="PROSITE" id="PS51194">
    <property type="entry name" value="HELICASE_CTER"/>
    <property type="match status" value="1"/>
</dbReference>
<dbReference type="Gene3D" id="1.20.120.1080">
    <property type="match status" value="1"/>
</dbReference>
<dbReference type="SMART" id="SM00393">
    <property type="entry name" value="R3H"/>
    <property type="match status" value="1"/>
</dbReference>
<dbReference type="InterPro" id="IPR007502">
    <property type="entry name" value="Helicase-assoc_dom"/>
</dbReference>
<dbReference type="SUPFAM" id="SSF82708">
    <property type="entry name" value="R3H domain"/>
    <property type="match status" value="1"/>
</dbReference>
<reference evidence="13" key="1">
    <citation type="submission" date="2022-07" db="EMBL/GenBank/DDBJ databases">
        <authorList>
            <person name="Trinca V."/>
            <person name="Uliana J.V.C."/>
            <person name="Torres T.T."/>
            <person name="Ward R.J."/>
            <person name="Monesi N."/>
        </authorList>
    </citation>
    <scope>NUCLEOTIDE SEQUENCE</scope>
    <source>
        <strain evidence="13">HSMRA1968</strain>
        <tissue evidence="13">Whole embryos</tissue>
    </source>
</reference>
<feature type="compositionally biased region" description="Low complexity" evidence="9">
    <location>
        <begin position="1076"/>
        <end position="1096"/>
    </location>
</feature>
<dbReference type="Pfam" id="PF00270">
    <property type="entry name" value="DEAD"/>
    <property type="match status" value="1"/>
</dbReference>
<evidence type="ECO:0000256" key="1">
    <source>
        <dbReference type="ARBA" id="ARBA00004123"/>
    </source>
</evidence>
<proteinExistence type="inferred from homology"/>
<dbReference type="GO" id="GO:0003723">
    <property type="term" value="F:RNA binding"/>
    <property type="evidence" value="ECO:0007669"/>
    <property type="project" value="UniProtKB-KW"/>
</dbReference>
<feature type="domain" description="Helicase C-terminal" evidence="12">
    <location>
        <begin position="522"/>
        <end position="689"/>
    </location>
</feature>
<comment type="caution">
    <text evidence="13">The sequence shown here is derived from an EMBL/GenBank/DDBJ whole genome shotgun (WGS) entry which is preliminary data.</text>
</comment>
<evidence type="ECO:0000256" key="9">
    <source>
        <dbReference type="SAM" id="MobiDB-lite"/>
    </source>
</evidence>
<feature type="domain" description="R3H" evidence="10">
    <location>
        <begin position="13"/>
        <end position="77"/>
    </location>
</feature>
<keyword evidence="5" id="KW-0067">ATP-binding</keyword>
<accession>A0A9Q0RXH6</accession>
<dbReference type="SUPFAM" id="SSF48403">
    <property type="entry name" value="Ankyrin repeat"/>
    <property type="match status" value="1"/>
</dbReference>
<dbReference type="InterPro" id="IPR001650">
    <property type="entry name" value="Helicase_C-like"/>
</dbReference>
<dbReference type="InterPro" id="IPR048333">
    <property type="entry name" value="HA2_WH"/>
</dbReference>
<dbReference type="SMART" id="SM00847">
    <property type="entry name" value="HA2"/>
    <property type="match status" value="1"/>
</dbReference>
<evidence type="ECO:0000259" key="11">
    <source>
        <dbReference type="PROSITE" id="PS51192"/>
    </source>
</evidence>
<evidence type="ECO:0000313" key="13">
    <source>
        <dbReference type="EMBL" id="KAJ6637830.1"/>
    </source>
</evidence>
<dbReference type="PANTHER" id="PTHR18934">
    <property type="entry name" value="ATP-DEPENDENT RNA HELICASE"/>
    <property type="match status" value="1"/>
</dbReference>
<sequence>MATKASKKFLMEESLRIAVQKQIECFLADDDQPSLQFPASLTSTQRGFIHKYVQTKGLKSKSHGKGDNRCLTIYKPNTNTHISYDAKLELSMDSTTMFKNFIRDNNMTDIEMLVAQESENYKLPQHYGCGFAVFKLTNPPHVYVKPEINDTRSKLPITSYRDEIISKINSNSIIVISGDTGSGKTTQVPQYILEDSCARNKTCRILCTQPRRIAAVSMADRVAYERGEVLGGTVGYQIRLESKICPSSNLIYTTSGFLLRCMISDASAKWLSRITHIVMDEVHERDRYTDFLFIVVKEALKINPTLKIILMSATIDTNVFTTYFDCPLLKIPGRMHAVHIYQLEDVLGMVGYFDSQIKSQRSKKSAPTETQMTKSLPITTSIDDDRRELIDETLQECFHGRSDFDQFFYLVSGEGVDVNVKHSDTDLNALLIAAINGLPDIIQTLLQMGADPTLVGGFGYTAKEWALQYGHSKCVEILEQAEAFNPDSIADEEKRAENQKRLQLYLDQTNETEIDHVLLFNTIKHIHEHMSEGSILVFLPGYDTITEQMNAILEGDIGSNIEILFLHGNMETSDQRRVFSKAAPGCRKIILSTNIAETSLTIDDVVYVIDCGKVKQISYDSLSESTSLTSTWISKACAKQRMGRAGRTSPGICFRLYSEKRFVAMEEFTLPELLRIPLTELCLHARIMTKTSIADYLSKAIQPPAASAINQSIRLLKTIGALDEDENVTELGYRLVDLPVDVQLGKMLLYSILMKCLDPVITIISSLSVKDPFVLNFENENQSTLSRKTLAENCGSDLLVFIKLYQMWLESKSKGNEYQFCRENHVSNGIMELINGFRAQVLGQLRTVGFVTPRGAGDMTDLNQNSNNFAVIKACFVAGFYPNVCRVDRKVGNLKSKQEKKLLPHVTSVLREKNLKSLKSILTNLPSEWIVFGEKSRVERLSLVRNNTVVSALTIALFCGPMHIPKQNIISFDDSDSENDEADTINTKFILDDWIYFILSEDAAQMIHRVRLHLSAMFMKTLADLHKKSVISTYDSKIVDVIAAVLEVEDEIGGFKKPENVGTRPILFSTKMRWQSRSGTDTSNTSSSSRAKSVNRNYQPKQAYTNALGISLYRKNEPVEESNSSDQSLHDFEQFVSSYKCEMQLKPKVRYFIVRTDCKDRILTAYKMDRNWQFSQRLLKHFKSARFRLDETDILLFFLTSKLTFYTVGRMKSNGHFLNVENFNMETVSSAEVRYMMHHNFPDMKHIDKYKNGEELLNTNCADQLLRLFLRKSFLNANR</sequence>
<comment type="subcellular location">
    <subcellularLocation>
        <location evidence="1">Nucleus</location>
    </subcellularLocation>
</comment>
<dbReference type="GO" id="GO:0003677">
    <property type="term" value="F:DNA binding"/>
    <property type="evidence" value="ECO:0007669"/>
    <property type="project" value="UniProtKB-ARBA"/>
</dbReference>
<evidence type="ECO:0000256" key="6">
    <source>
        <dbReference type="ARBA" id="ARBA00022884"/>
    </source>
</evidence>
<dbReference type="SMART" id="SM00248">
    <property type="entry name" value="ANK"/>
    <property type="match status" value="2"/>
</dbReference>
<dbReference type="GO" id="GO:0005524">
    <property type="term" value="F:ATP binding"/>
    <property type="evidence" value="ECO:0007669"/>
    <property type="project" value="UniProtKB-KW"/>
</dbReference>
<dbReference type="Pfam" id="PF01424">
    <property type="entry name" value="R3H"/>
    <property type="match status" value="1"/>
</dbReference>
<dbReference type="FunFam" id="3.30.1370.50:FF:000002">
    <property type="entry name" value="Immunoglobulin mu DNA-binding protein 2"/>
    <property type="match status" value="1"/>
</dbReference>
<evidence type="ECO:0000256" key="5">
    <source>
        <dbReference type="ARBA" id="ARBA00022840"/>
    </source>
</evidence>
<evidence type="ECO:0000256" key="8">
    <source>
        <dbReference type="ARBA" id="ARBA00060772"/>
    </source>
</evidence>
<evidence type="ECO:0000259" key="10">
    <source>
        <dbReference type="PROSITE" id="PS51061"/>
    </source>
</evidence>
<keyword evidence="2" id="KW-0547">Nucleotide-binding</keyword>
<dbReference type="SMART" id="SM00490">
    <property type="entry name" value="HELICc"/>
    <property type="match status" value="1"/>
</dbReference>
<dbReference type="InterPro" id="IPR036770">
    <property type="entry name" value="Ankyrin_rpt-contain_sf"/>
</dbReference>
<dbReference type="Proteomes" id="UP001151699">
    <property type="component" value="Chromosome X"/>
</dbReference>
<dbReference type="Gene3D" id="1.25.40.20">
    <property type="entry name" value="Ankyrin repeat-containing domain"/>
    <property type="match status" value="1"/>
</dbReference>
<dbReference type="InterPro" id="IPR036867">
    <property type="entry name" value="R3H_dom_sf"/>
</dbReference>
<dbReference type="InterPro" id="IPR001374">
    <property type="entry name" value="R3H_dom"/>
</dbReference>
<dbReference type="SMART" id="SM00487">
    <property type="entry name" value="DEXDc"/>
    <property type="match status" value="1"/>
</dbReference>
<name>A0A9Q0RXH6_9DIPT</name>
<feature type="region of interest" description="Disordered" evidence="9">
    <location>
        <begin position="1074"/>
        <end position="1096"/>
    </location>
</feature>
<dbReference type="Pfam" id="PF12796">
    <property type="entry name" value="Ank_2"/>
    <property type="match status" value="1"/>
</dbReference>
<dbReference type="PROSITE" id="PS51192">
    <property type="entry name" value="HELICASE_ATP_BIND_1"/>
    <property type="match status" value="1"/>
</dbReference>
<keyword evidence="14" id="KW-1185">Reference proteome</keyword>
<keyword evidence="3" id="KW-0378">Hydrolase</keyword>
<evidence type="ECO:0000256" key="3">
    <source>
        <dbReference type="ARBA" id="ARBA00022801"/>
    </source>
</evidence>
<dbReference type="Gene3D" id="3.30.1370.50">
    <property type="entry name" value="R3H-like domain"/>
    <property type="match status" value="1"/>
</dbReference>
<dbReference type="GO" id="GO:0004386">
    <property type="term" value="F:helicase activity"/>
    <property type="evidence" value="ECO:0007669"/>
    <property type="project" value="UniProtKB-KW"/>
</dbReference>
<evidence type="ECO:0000256" key="7">
    <source>
        <dbReference type="ARBA" id="ARBA00023242"/>
    </source>
</evidence>
<dbReference type="GO" id="GO:0016787">
    <property type="term" value="F:hydrolase activity"/>
    <property type="evidence" value="ECO:0007669"/>
    <property type="project" value="UniProtKB-KW"/>
</dbReference>
<keyword evidence="6" id="KW-0694">RNA-binding</keyword>
<dbReference type="OrthoDB" id="6103986at2759"/>
<evidence type="ECO:0000313" key="14">
    <source>
        <dbReference type="Proteomes" id="UP001151699"/>
    </source>
</evidence>
<dbReference type="InterPro" id="IPR027417">
    <property type="entry name" value="P-loop_NTPase"/>
</dbReference>
<dbReference type="SUPFAM" id="SSF52540">
    <property type="entry name" value="P-loop containing nucleoside triphosphate hydrolases"/>
    <property type="match status" value="2"/>
</dbReference>
<dbReference type="CDD" id="cd18791">
    <property type="entry name" value="SF2_C_RHA"/>
    <property type="match status" value="1"/>
</dbReference>
<feature type="domain" description="Helicase ATP-binding" evidence="11">
    <location>
        <begin position="165"/>
        <end position="333"/>
    </location>
</feature>
<protein>
    <submittedName>
        <fullName evidence="13">3'-5' RNA helicase YTHDC2</fullName>
    </submittedName>
</protein>
<dbReference type="PANTHER" id="PTHR18934:SF213">
    <property type="entry name" value="3'-5' RNA HELICASE YTHDC2"/>
    <property type="match status" value="1"/>
</dbReference>
<dbReference type="InterPro" id="IPR002110">
    <property type="entry name" value="Ankyrin_rpt"/>
</dbReference>
<dbReference type="EMBL" id="WJQU01000003">
    <property type="protein sequence ID" value="KAJ6637830.1"/>
    <property type="molecule type" value="Genomic_DNA"/>
</dbReference>
<comment type="similarity">
    <text evidence="8">Belongs to the DExH box helicase family.</text>
</comment>
<dbReference type="Pfam" id="PF07717">
    <property type="entry name" value="OB_NTP_bind"/>
    <property type="match status" value="1"/>
</dbReference>
<dbReference type="Gene3D" id="3.40.50.300">
    <property type="entry name" value="P-loop containing nucleotide triphosphate hydrolases"/>
    <property type="match status" value="2"/>
</dbReference>